<keyword evidence="2" id="KW-1185">Reference proteome</keyword>
<name>A0ABQ7ESM2_BRACR</name>
<evidence type="ECO:0000313" key="2">
    <source>
        <dbReference type="Proteomes" id="UP000266723"/>
    </source>
</evidence>
<evidence type="ECO:0000313" key="1">
    <source>
        <dbReference type="EMBL" id="KAF3606153.1"/>
    </source>
</evidence>
<dbReference type="Proteomes" id="UP000266723">
    <property type="component" value="Unassembled WGS sequence"/>
</dbReference>
<organism evidence="1 2">
    <name type="scientific">Brassica cretica</name>
    <name type="common">Mustard</name>
    <dbReference type="NCBI Taxonomy" id="69181"/>
    <lineage>
        <taxon>Eukaryota</taxon>
        <taxon>Viridiplantae</taxon>
        <taxon>Streptophyta</taxon>
        <taxon>Embryophyta</taxon>
        <taxon>Tracheophyta</taxon>
        <taxon>Spermatophyta</taxon>
        <taxon>Magnoliopsida</taxon>
        <taxon>eudicotyledons</taxon>
        <taxon>Gunneridae</taxon>
        <taxon>Pentapetalae</taxon>
        <taxon>rosids</taxon>
        <taxon>malvids</taxon>
        <taxon>Brassicales</taxon>
        <taxon>Brassicaceae</taxon>
        <taxon>Brassiceae</taxon>
        <taxon>Brassica</taxon>
    </lineage>
</organism>
<gene>
    <name evidence="1" type="ORF">DY000_02048476</name>
</gene>
<proteinExistence type="predicted"/>
<reference evidence="1 2" key="1">
    <citation type="journal article" date="2020" name="BMC Genomics">
        <title>Intraspecific diversification of the crop wild relative Brassica cretica Lam. using demographic model selection.</title>
        <authorList>
            <person name="Kioukis A."/>
            <person name="Michalopoulou V.A."/>
            <person name="Briers L."/>
            <person name="Pirintsos S."/>
            <person name="Studholme D.J."/>
            <person name="Pavlidis P."/>
            <person name="Sarris P.F."/>
        </authorList>
    </citation>
    <scope>NUCLEOTIDE SEQUENCE [LARGE SCALE GENOMIC DNA]</scope>
    <source>
        <strain evidence="2">cv. PFS-1207/04</strain>
    </source>
</reference>
<protein>
    <submittedName>
        <fullName evidence="1">Uncharacterized protein</fullName>
    </submittedName>
</protein>
<dbReference type="EMBL" id="QGKV02000297">
    <property type="protein sequence ID" value="KAF3606153.1"/>
    <property type="molecule type" value="Genomic_DNA"/>
</dbReference>
<comment type="caution">
    <text evidence="1">The sequence shown here is derived from an EMBL/GenBank/DDBJ whole genome shotgun (WGS) entry which is preliminary data.</text>
</comment>
<sequence length="88" mass="10077">MTLCSAAGKLLDTMSFTYFFIEDSFIQFSLSLRLVRGKEWQSPIHSLYCRFGRSRASIDIVSIMSIDVYRSRSINIVSFLSIDSHIIS</sequence>
<accession>A0ABQ7ESM2</accession>